<dbReference type="NCBIfam" id="TIGR00714">
    <property type="entry name" value="hscB"/>
    <property type="match status" value="1"/>
</dbReference>
<comment type="function">
    <text evidence="10">Acts as a co-chaperone in iron-sulfur cluster assembly in the cytoplasm. Also mediates complex formation between components of the cytosolic iron-sulfur biogenesis pathway and the CIA targeting complex composed of CIAO1, DIPK1B/FAM69B and MMS19 by binding directly to the scaffold protein ISCU and to CIAO1. This facilitates iron-sulfur cluster insertion into a number of cytoplasmic and nuclear proteins including POLD1, ELP3, DPYD and PPAT.</text>
</comment>
<dbReference type="Gene3D" id="1.20.1280.20">
    <property type="entry name" value="HscB, C-terminal domain"/>
    <property type="match status" value="1"/>
</dbReference>
<dbReference type="PANTHER" id="PTHR14021">
    <property type="entry name" value="IRON-SULFUR CLUSTER CO-CHAPERONE PROTEIN HSCB"/>
    <property type="match status" value="1"/>
</dbReference>
<dbReference type="GO" id="GO:0001671">
    <property type="term" value="F:ATPase activator activity"/>
    <property type="evidence" value="ECO:0007669"/>
    <property type="project" value="InterPro"/>
</dbReference>
<organism evidence="15 16">
    <name type="scientific">Culter alburnus</name>
    <name type="common">Topmouth culter</name>
    <dbReference type="NCBI Taxonomy" id="194366"/>
    <lineage>
        <taxon>Eukaryota</taxon>
        <taxon>Metazoa</taxon>
        <taxon>Chordata</taxon>
        <taxon>Craniata</taxon>
        <taxon>Vertebrata</taxon>
        <taxon>Euteleostomi</taxon>
        <taxon>Actinopterygii</taxon>
        <taxon>Neopterygii</taxon>
        <taxon>Teleostei</taxon>
        <taxon>Ostariophysi</taxon>
        <taxon>Cypriniformes</taxon>
        <taxon>Xenocyprididae</taxon>
        <taxon>Xenocypridinae</taxon>
        <taxon>Culter</taxon>
    </lineage>
</organism>
<dbReference type="InterPro" id="IPR036869">
    <property type="entry name" value="J_dom_sf"/>
</dbReference>
<dbReference type="GO" id="GO:0046872">
    <property type="term" value="F:metal ion binding"/>
    <property type="evidence" value="ECO:0007669"/>
    <property type="project" value="UniProtKB-KW"/>
</dbReference>
<comment type="pathway">
    <text evidence="3">Cofactor biosynthesis; iron-sulfur cluster biosynthesis.</text>
</comment>
<comment type="caution">
    <text evidence="15">The sequence shown here is derived from an EMBL/GenBank/DDBJ whole genome shotgun (WGS) entry which is preliminary data.</text>
</comment>
<evidence type="ECO:0000256" key="3">
    <source>
        <dbReference type="ARBA" id="ARBA00005151"/>
    </source>
</evidence>
<dbReference type="Gene3D" id="1.10.287.110">
    <property type="entry name" value="DnaJ domain"/>
    <property type="match status" value="1"/>
</dbReference>
<reference evidence="15 16" key="1">
    <citation type="submission" date="2024-05" db="EMBL/GenBank/DDBJ databases">
        <title>A high-quality chromosomal-level genome assembly of Topmouth culter (Culter alburnus).</title>
        <authorList>
            <person name="Zhao H."/>
        </authorList>
    </citation>
    <scope>NUCLEOTIDE SEQUENCE [LARGE SCALE GENOMIC DNA]</scope>
    <source>
        <strain evidence="15">CATC2023</strain>
        <tissue evidence="15">Muscle</tissue>
    </source>
</reference>
<dbReference type="Pfam" id="PF00226">
    <property type="entry name" value="DnaJ"/>
    <property type="match status" value="1"/>
</dbReference>
<comment type="similarity">
    <text evidence="4">Belongs to the HscB family.</text>
</comment>
<dbReference type="SUPFAM" id="SSF47144">
    <property type="entry name" value="HSC20 (HSCB), C-terminal oligomerisation domain"/>
    <property type="match status" value="1"/>
</dbReference>
<evidence type="ECO:0000256" key="1">
    <source>
        <dbReference type="ARBA" id="ARBA00004173"/>
    </source>
</evidence>
<protein>
    <recommendedName>
        <fullName evidence="13">Iron-sulfur cluster co-chaperone protein HscB</fullName>
    </recommendedName>
</protein>
<dbReference type="GO" id="GO:0044571">
    <property type="term" value="P:[2Fe-2S] cluster assembly"/>
    <property type="evidence" value="ECO:0007669"/>
    <property type="project" value="InterPro"/>
</dbReference>
<keyword evidence="8" id="KW-0143">Chaperone</keyword>
<evidence type="ECO:0000256" key="7">
    <source>
        <dbReference type="ARBA" id="ARBA00023128"/>
    </source>
</evidence>
<evidence type="ECO:0000256" key="12">
    <source>
        <dbReference type="ARBA" id="ARBA00065697"/>
    </source>
</evidence>
<dbReference type="GO" id="GO:0051259">
    <property type="term" value="P:protein complex oligomerization"/>
    <property type="evidence" value="ECO:0007669"/>
    <property type="project" value="InterPro"/>
</dbReference>
<dbReference type="GO" id="GO:0005739">
    <property type="term" value="C:mitochondrion"/>
    <property type="evidence" value="ECO:0007669"/>
    <property type="project" value="UniProtKB-SubCell"/>
</dbReference>
<dbReference type="SMART" id="SM00271">
    <property type="entry name" value="DnaJ"/>
    <property type="match status" value="1"/>
</dbReference>
<evidence type="ECO:0000256" key="13">
    <source>
        <dbReference type="ARBA" id="ARBA00073563"/>
    </source>
</evidence>
<keyword evidence="6" id="KW-0479">Metal-binding</keyword>
<keyword evidence="16" id="KW-1185">Reference proteome</keyword>
<evidence type="ECO:0000256" key="4">
    <source>
        <dbReference type="ARBA" id="ARBA00010476"/>
    </source>
</evidence>
<evidence type="ECO:0000256" key="10">
    <source>
        <dbReference type="ARBA" id="ARBA00058496"/>
    </source>
</evidence>
<dbReference type="Proteomes" id="UP001479290">
    <property type="component" value="Unassembled WGS sequence"/>
</dbReference>
<keyword evidence="5" id="KW-0963">Cytoplasm</keyword>
<name>A0AAW2AP81_CULAL</name>
<comment type="subcellular location">
    <subcellularLocation>
        <location evidence="2">Cytoplasm</location>
    </subcellularLocation>
    <subcellularLocation>
        <location evidence="1">Mitochondrion</location>
    </subcellularLocation>
</comment>
<evidence type="ECO:0000313" key="16">
    <source>
        <dbReference type="Proteomes" id="UP001479290"/>
    </source>
</evidence>
<comment type="subunit">
    <text evidence="12">Interacts with ISCU and HSPA9 to form an iron-sulfur transfer complex. Interacts with SDHAF1 (via the first LYR motif); the interaction recruits the iron-sulfur transfer complex composed of HSC20, HSPA9 and ISCU and mediates the incorporation of iron-sulfur clusters into SDHB which also interacts with HSC20. Interacts with the cytoplasmic form of ISCU and with CIA complex member CIAO1 (via LYR motif).</text>
</comment>
<dbReference type="SUPFAM" id="SSF46565">
    <property type="entry name" value="Chaperone J-domain"/>
    <property type="match status" value="1"/>
</dbReference>
<evidence type="ECO:0000256" key="8">
    <source>
        <dbReference type="ARBA" id="ARBA00023186"/>
    </source>
</evidence>
<dbReference type="InterPro" id="IPR004640">
    <property type="entry name" value="HscB"/>
</dbReference>
<comment type="subunit">
    <text evidence="11">Homodimer. Interacts with ISCU (cytoplasmic form); this interaction stabilizes the (Fe-S) clusters on ISCU. Interacts with the CIA complex member CIAO1 (via LYR motif).</text>
</comment>
<evidence type="ECO:0000256" key="2">
    <source>
        <dbReference type="ARBA" id="ARBA00004496"/>
    </source>
</evidence>
<sequence length="261" mass="29749">MITLYRLRFLLTSSGFNHARKCISDGQRLNIVLHPCFASERAVSSYSRVVKGRNAVLNLRSFSTVTLHRLCWNCGSSAELFFCSSCNAIQPADDKTNYFDIMNCEQRFSLDTQKLQKRYLELQRSLHPDHFGQKSLKEQEYSEEQSALVNKAYRTLQKPLSRAVYMLELQGVLLKEGADATADPAFLLEVMEINESLAETRSQDEVNAIGRLVREKLKDLTEQMNSSLNKGDLLTAKGLLAQMKYFTNIEEKVKDRITEGC</sequence>
<dbReference type="PANTHER" id="PTHR14021:SF15">
    <property type="entry name" value="IRON-SULFUR CLUSTER CO-CHAPERONE PROTEIN HSCB"/>
    <property type="match status" value="1"/>
</dbReference>
<dbReference type="CDD" id="cd06257">
    <property type="entry name" value="DnaJ"/>
    <property type="match status" value="1"/>
</dbReference>
<dbReference type="FunFam" id="1.10.287.110:FF:000042">
    <property type="entry name" value="Iron-sulfur cluster co-chaperone protein HscB, mitochondrial"/>
    <property type="match status" value="1"/>
</dbReference>
<dbReference type="GO" id="GO:0051087">
    <property type="term" value="F:protein-folding chaperone binding"/>
    <property type="evidence" value="ECO:0007669"/>
    <property type="project" value="InterPro"/>
</dbReference>
<accession>A0AAW2AP81</accession>
<proteinExistence type="inferred from homology"/>
<evidence type="ECO:0000256" key="11">
    <source>
        <dbReference type="ARBA" id="ARBA00065241"/>
    </source>
</evidence>
<dbReference type="HAMAP" id="MF_00682">
    <property type="entry name" value="HscB"/>
    <property type="match status" value="1"/>
</dbReference>
<feature type="domain" description="J" evidence="14">
    <location>
        <begin position="97"/>
        <end position="169"/>
    </location>
</feature>
<dbReference type="Pfam" id="PF07743">
    <property type="entry name" value="HSCB_C"/>
    <property type="match status" value="1"/>
</dbReference>
<evidence type="ECO:0000313" key="15">
    <source>
        <dbReference type="EMBL" id="KAK9975242.1"/>
    </source>
</evidence>
<dbReference type="InterPro" id="IPR001623">
    <property type="entry name" value="DnaJ_domain"/>
</dbReference>
<dbReference type="PROSITE" id="PS50076">
    <property type="entry name" value="DNAJ_2"/>
    <property type="match status" value="1"/>
</dbReference>
<gene>
    <name evidence="15" type="ORF">ABG768_023295</name>
</gene>
<evidence type="ECO:0000256" key="6">
    <source>
        <dbReference type="ARBA" id="ARBA00022723"/>
    </source>
</evidence>
<dbReference type="AlphaFoldDB" id="A0AAW2AP81"/>
<evidence type="ECO:0000256" key="9">
    <source>
        <dbReference type="ARBA" id="ARBA00054586"/>
    </source>
</evidence>
<dbReference type="FunFam" id="1.20.1280.20:FF:000002">
    <property type="entry name" value="HscB mitochondrial iron-sulfur cluster co-chaperone"/>
    <property type="match status" value="1"/>
</dbReference>
<dbReference type="InterPro" id="IPR009073">
    <property type="entry name" value="HscB_oligo_C"/>
</dbReference>
<dbReference type="EMBL" id="JAWDJR010000005">
    <property type="protein sequence ID" value="KAK9975242.1"/>
    <property type="molecule type" value="Genomic_DNA"/>
</dbReference>
<comment type="function">
    <text evidence="9">Acts as a co-chaperone in iron-sulfur cluster assembly in mitochondria. Required for incorporation of iron-sulfur clusters into SDHB, the iron-sulfur protein subunit of succinate dehydrogenase that is involved in complex II of the mitochondrial electron transport chain. Recruited to SDHB by interaction with SDHAF1 which first binds SDHB and then recruits the iron-sulfur transfer complex formed by HSC20, HSPA9 and ISCU through direct binding to HSC20. Plays an essential role in hematopoiesis.</text>
</comment>
<evidence type="ECO:0000256" key="5">
    <source>
        <dbReference type="ARBA" id="ARBA00022490"/>
    </source>
</evidence>
<evidence type="ECO:0000259" key="14">
    <source>
        <dbReference type="PROSITE" id="PS50076"/>
    </source>
</evidence>
<dbReference type="InterPro" id="IPR036386">
    <property type="entry name" value="HscB_C_sf"/>
</dbReference>
<keyword evidence="7" id="KW-0496">Mitochondrion</keyword>